<feature type="region of interest" description="Disordered" evidence="16">
    <location>
        <begin position="427"/>
        <end position="471"/>
    </location>
</feature>
<dbReference type="EC" id="3.4.21.107" evidence="4"/>
<protein>
    <recommendedName>
        <fullName evidence="5">Probable periplasmic serine endoprotease DegP-like</fullName>
        <ecNumber evidence="4">3.4.21.107</ecNumber>
    </recommendedName>
    <alternativeName>
        <fullName evidence="13">Protease Do</fullName>
    </alternativeName>
</protein>
<keyword evidence="10" id="KW-0378">Hydrolase</keyword>
<dbReference type="PANTHER" id="PTHR22939">
    <property type="entry name" value="SERINE PROTEASE FAMILY S1C HTRA-RELATED"/>
    <property type="match status" value="1"/>
</dbReference>
<feature type="domain" description="PDZ" evidence="17">
    <location>
        <begin position="328"/>
        <end position="419"/>
    </location>
</feature>
<comment type="similarity">
    <text evidence="3">Belongs to the peptidase S1C family.</text>
</comment>
<feature type="domain" description="PDZ" evidence="17">
    <location>
        <begin position="446"/>
        <end position="528"/>
    </location>
</feature>
<dbReference type="SMART" id="SM00228">
    <property type="entry name" value="PDZ"/>
    <property type="match status" value="2"/>
</dbReference>
<evidence type="ECO:0000313" key="19">
    <source>
        <dbReference type="Proteomes" id="UP000199729"/>
    </source>
</evidence>
<evidence type="ECO:0000256" key="1">
    <source>
        <dbReference type="ARBA" id="ARBA00001772"/>
    </source>
</evidence>
<dbReference type="Pfam" id="PF17820">
    <property type="entry name" value="PDZ_6"/>
    <property type="match status" value="1"/>
</dbReference>
<reference evidence="18 19" key="1">
    <citation type="submission" date="2017-07" db="EMBL/GenBank/DDBJ databases">
        <title>Complete Genome Sequence of the cosmetic ferment Vitreoscilla filiformis (ATCC15551).</title>
        <authorList>
            <person name="Contreras S."/>
            <person name="Sagory-Zalkind P."/>
            <person name="Blanquart H."/>
            <person name="Iltis A."/>
            <person name="Morand S.C."/>
        </authorList>
    </citation>
    <scope>NUCLEOTIDE SEQUENCE [LARGE SCALE GENOMIC DNA]</scope>
    <source>
        <strain evidence="18 19">ATCC 15551</strain>
        <plasmid evidence="19">Plasmid pvf1</plasmid>
    </source>
</reference>
<keyword evidence="12" id="KW-0346">Stress response</keyword>
<dbReference type="SUPFAM" id="SSF50494">
    <property type="entry name" value="Trypsin-like serine proteases"/>
    <property type="match status" value="1"/>
</dbReference>
<feature type="active site" description="Charge relay system" evidence="14">
    <location>
        <position position="181"/>
    </location>
</feature>
<evidence type="ECO:0000256" key="2">
    <source>
        <dbReference type="ARBA" id="ARBA00004418"/>
    </source>
</evidence>
<keyword evidence="6" id="KW-0645">Protease</keyword>
<dbReference type="Gene3D" id="2.30.42.10">
    <property type="match status" value="2"/>
</dbReference>
<dbReference type="Gene3D" id="2.40.10.120">
    <property type="match status" value="1"/>
</dbReference>
<dbReference type="InterPro" id="IPR001940">
    <property type="entry name" value="Peptidase_S1C"/>
</dbReference>
<evidence type="ECO:0000313" key="18">
    <source>
        <dbReference type="EMBL" id="ASM79280.1"/>
    </source>
</evidence>
<accession>A0A221KKC3</accession>
<comment type="catalytic activity">
    <reaction evidence="1">
        <text>Acts on substrates that are at least partially unfolded. The cleavage site P1 residue is normally between a pair of hydrophobic residues, such as Val-|-Val.</text>
        <dbReference type="EC" id="3.4.21.107"/>
    </reaction>
</comment>
<evidence type="ECO:0000256" key="9">
    <source>
        <dbReference type="ARBA" id="ARBA00022764"/>
    </source>
</evidence>
<gene>
    <name evidence="18" type="ORF">VITFI_CDS3503</name>
</gene>
<evidence type="ECO:0000256" key="10">
    <source>
        <dbReference type="ARBA" id="ARBA00022801"/>
    </source>
</evidence>
<evidence type="ECO:0000256" key="3">
    <source>
        <dbReference type="ARBA" id="ARBA00010541"/>
    </source>
</evidence>
<dbReference type="Proteomes" id="UP000199729">
    <property type="component" value="Plasmid pVF1"/>
</dbReference>
<feature type="binding site" evidence="15">
    <location>
        <begin position="282"/>
        <end position="284"/>
    </location>
    <ligand>
        <name>substrate</name>
    </ligand>
</feature>
<dbReference type="EMBL" id="CP022424">
    <property type="protein sequence ID" value="ASM79280.1"/>
    <property type="molecule type" value="Genomic_DNA"/>
</dbReference>
<dbReference type="Pfam" id="PF13365">
    <property type="entry name" value="Trypsin_2"/>
    <property type="match status" value="1"/>
</dbReference>
<dbReference type="InterPro" id="IPR036034">
    <property type="entry name" value="PDZ_sf"/>
</dbReference>
<comment type="subcellular location">
    <subcellularLocation>
        <location evidence="2">Periplasm</location>
    </subcellularLocation>
</comment>
<evidence type="ECO:0000259" key="17">
    <source>
        <dbReference type="PROSITE" id="PS50106"/>
    </source>
</evidence>
<evidence type="ECO:0000256" key="4">
    <source>
        <dbReference type="ARBA" id="ARBA00013035"/>
    </source>
</evidence>
<evidence type="ECO:0000256" key="14">
    <source>
        <dbReference type="PIRSR" id="PIRSR611782-1"/>
    </source>
</evidence>
<dbReference type="InterPro" id="IPR009003">
    <property type="entry name" value="Peptidase_S1_PA"/>
</dbReference>
<dbReference type="GO" id="GO:0006508">
    <property type="term" value="P:proteolysis"/>
    <property type="evidence" value="ECO:0007669"/>
    <property type="project" value="UniProtKB-KW"/>
</dbReference>
<keyword evidence="8" id="KW-0677">Repeat</keyword>
<keyword evidence="7" id="KW-0732">Signal</keyword>
<dbReference type="KEGG" id="vff:VITFI_CDS3503"/>
<keyword evidence="11" id="KW-0720">Serine protease</keyword>
<dbReference type="Pfam" id="PF13180">
    <property type="entry name" value="PDZ_2"/>
    <property type="match status" value="1"/>
</dbReference>
<dbReference type="NCBIfam" id="TIGR02037">
    <property type="entry name" value="degP_htrA_DO"/>
    <property type="match status" value="1"/>
</dbReference>
<evidence type="ECO:0000256" key="6">
    <source>
        <dbReference type="ARBA" id="ARBA00022670"/>
    </source>
</evidence>
<evidence type="ECO:0000256" key="13">
    <source>
        <dbReference type="ARBA" id="ARBA00032850"/>
    </source>
</evidence>
<evidence type="ECO:0000256" key="5">
    <source>
        <dbReference type="ARBA" id="ARBA00013958"/>
    </source>
</evidence>
<feature type="binding site" evidence="15">
    <location>
        <position position="211"/>
    </location>
    <ligand>
        <name>substrate</name>
    </ligand>
</feature>
<dbReference type="PROSITE" id="PS50106">
    <property type="entry name" value="PDZ"/>
    <property type="match status" value="2"/>
</dbReference>
<geneLocation type="plasmid" evidence="19">
    <name>pvf1</name>
</geneLocation>
<dbReference type="InterPro" id="IPR001478">
    <property type="entry name" value="PDZ"/>
</dbReference>
<dbReference type="CDD" id="cd10839">
    <property type="entry name" value="cpPDZ1_DegP-like"/>
    <property type="match status" value="1"/>
</dbReference>
<dbReference type="GO" id="GO:0004252">
    <property type="term" value="F:serine-type endopeptidase activity"/>
    <property type="evidence" value="ECO:0007669"/>
    <property type="project" value="InterPro"/>
</dbReference>
<evidence type="ECO:0000256" key="12">
    <source>
        <dbReference type="ARBA" id="ARBA00023016"/>
    </source>
</evidence>
<evidence type="ECO:0000256" key="8">
    <source>
        <dbReference type="ARBA" id="ARBA00022737"/>
    </source>
</evidence>
<keyword evidence="19" id="KW-1185">Reference proteome</keyword>
<evidence type="ECO:0000256" key="11">
    <source>
        <dbReference type="ARBA" id="ARBA00022825"/>
    </source>
</evidence>
<organism evidence="18 19">
    <name type="scientific">Vitreoscilla filiformis</name>
    <dbReference type="NCBI Taxonomy" id="63"/>
    <lineage>
        <taxon>Bacteria</taxon>
        <taxon>Pseudomonadati</taxon>
        <taxon>Pseudomonadota</taxon>
        <taxon>Betaproteobacteria</taxon>
        <taxon>Neisseriales</taxon>
        <taxon>Neisseriaceae</taxon>
        <taxon>Vitreoscilla</taxon>
    </lineage>
</organism>
<feature type="active site" description="Charge relay system" evidence="14">
    <location>
        <position position="284"/>
    </location>
</feature>
<keyword evidence="9" id="KW-0574">Periplasm</keyword>
<proteinExistence type="inferred from homology"/>
<dbReference type="GO" id="GO:0042597">
    <property type="term" value="C:periplasmic space"/>
    <property type="evidence" value="ECO:0007669"/>
    <property type="project" value="UniProtKB-SubCell"/>
</dbReference>
<dbReference type="InterPro" id="IPR041489">
    <property type="entry name" value="PDZ_6"/>
</dbReference>
<name>A0A221KKC3_VITFI</name>
<feature type="binding site" evidence="15">
    <location>
        <position position="181"/>
    </location>
    <ligand>
        <name>substrate</name>
    </ligand>
</feature>
<feature type="active site" description="Charge relay system" evidence="14">
    <location>
        <position position="211"/>
    </location>
</feature>
<sequence>MLWSLTMRDPAEMFANSHRGRMRMPLPARPSMKTVSTVLITAGVTTALVAAGSAGALGLPALFKGNAAADTASAPATPSATPAPVAPLPPGSVPDYRAIVRQAGPAVVGVTVAGTRGQEDSDSSASSGLPPELENDPFFQFFRGMPGFQFRRGGGSPKTPFRGQGSGFIISADGLILTNAHVVRDAKDVTVKLSDRREFAAKVLGSDPVTDVAVLRIDAKGLPAVRLGDASTLEVGDPVLAIGAPYGLEQTATQGIVSAKGRSLPGDSAVPFIQTDAAVNPGNSGGPLFDGTGAVVGINAQIYSRSGGFQGLSFAIPINVALQVKDQIVATGHARHGQLGVMVQDVNQALAESFGLAQPEGALVARVNKGSAAEKAGLQPGDVILEANGQRVIQAGTLSSLISLAAPGSTVTLKIWRDQRAQTLRAQLGSADDKPNPPTSASDSADESNRLGLRVRPLTPQEQRQAGTDGNGLLVEGLDGSGAAARAGVEPGDVLLSINGKPIRSLDEVRKILKDQPKQVALLIRRQGDTLFVPVPLK</sequence>
<evidence type="ECO:0000256" key="16">
    <source>
        <dbReference type="SAM" id="MobiDB-lite"/>
    </source>
</evidence>
<evidence type="ECO:0000256" key="7">
    <source>
        <dbReference type="ARBA" id="ARBA00022729"/>
    </source>
</evidence>
<dbReference type="AlphaFoldDB" id="A0A221KKC3"/>
<dbReference type="PANTHER" id="PTHR22939:SF130">
    <property type="entry name" value="PERIPLASMIC SERINE ENDOPROTEASE DEGP-LIKE-RELATED"/>
    <property type="match status" value="1"/>
</dbReference>
<keyword evidence="18" id="KW-0614">Plasmid</keyword>
<dbReference type="InterPro" id="IPR011782">
    <property type="entry name" value="Pept_S1C_Do"/>
</dbReference>
<dbReference type="SUPFAM" id="SSF50156">
    <property type="entry name" value="PDZ domain-like"/>
    <property type="match status" value="2"/>
</dbReference>
<evidence type="ECO:0000256" key="15">
    <source>
        <dbReference type="PIRSR" id="PIRSR611782-2"/>
    </source>
</evidence>
<dbReference type="PRINTS" id="PR00834">
    <property type="entry name" value="PROTEASES2C"/>
</dbReference>